<proteinExistence type="predicted"/>
<organism evidence="6 7">
    <name type="scientific">Fundidesulfovibrio magnetotacticus</name>
    <dbReference type="NCBI Taxonomy" id="2730080"/>
    <lineage>
        <taxon>Bacteria</taxon>
        <taxon>Pseudomonadati</taxon>
        <taxon>Thermodesulfobacteriota</taxon>
        <taxon>Desulfovibrionia</taxon>
        <taxon>Desulfovibrionales</taxon>
        <taxon>Desulfovibrionaceae</taxon>
        <taxon>Fundidesulfovibrio</taxon>
    </lineage>
</organism>
<evidence type="ECO:0000256" key="1">
    <source>
        <dbReference type="ARBA" id="ARBA00023015"/>
    </source>
</evidence>
<evidence type="ECO:0000256" key="4">
    <source>
        <dbReference type="ARBA" id="ARBA00023163"/>
    </source>
</evidence>
<dbReference type="InterPro" id="IPR050204">
    <property type="entry name" value="AraC_XylS_family_regulators"/>
</dbReference>
<dbReference type="PROSITE" id="PS00041">
    <property type="entry name" value="HTH_ARAC_FAMILY_1"/>
    <property type="match status" value="1"/>
</dbReference>
<protein>
    <submittedName>
        <fullName evidence="6">Arabinose operon regulatory protein</fullName>
    </submittedName>
</protein>
<keyword evidence="7" id="KW-1185">Reference proteome</keyword>
<keyword evidence="1" id="KW-0805">Transcription regulation</keyword>
<dbReference type="PROSITE" id="PS01124">
    <property type="entry name" value="HTH_ARAC_FAMILY_2"/>
    <property type="match status" value="1"/>
</dbReference>
<dbReference type="InterPro" id="IPR020449">
    <property type="entry name" value="Tscrpt_reg_AraC-type_HTH"/>
</dbReference>
<dbReference type="SUPFAM" id="SSF46689">
    <property type="entry name" value="Homeodomain-like"/>
    <property type="match status" value="2"/>
</dbReference>
<dbReference type="PANTHER" id="PTHR46796">
    <property type="entry name" value="HTH-TYPE TRANSCRIPTIONAL ACTIVATOR RHAS-RELATED"/>
    <property type="match status" value="1"/>
</dbReference>
<evidence type="ECO:0000259" key="5">
    <source>
        <dbReference type="PROSITE" id="PS01124"/>
    </source>
</evidence>
<keyword evidence="3" id="KW-0010">Activator</keyword>
<dbReference type="Pfam" id="PF12833">
    <property type="entry name" value="HTH_18"/>
    <property type="match status" value="1"/>
</dbReference>
<evidence type="ECO:0000313" key="6">
    <source>
        <dbReference type="EMBL" id="GFK95575.1"/>
    </source>
</evidence>
<dbReference type="InterPro" id="IPR018062">
    <property type="entry name" value="HTH_AraC-typ_CS"/>
</dbReference>
<reference evidence="6 7" key="2">
    <citation type="submission" date="2020-05" db="EMBL/GenBank/DDBJ databases">
        <title>Draft genome sequence of Desulfovibrio sp. strainFSS-1.</title>
        <authorList>
            <person name="Shimoshige H."/>
            <person name="Kobayashi H."/>
            <person name="Maekawa T."/>
        </authorList>
    </citation>
    <scope>NUCLEOTIDE SEQUENCE [LARGE SCALE GENOMIC DNA]</scope>
    <source>
        <strain evidence="6 7">SIID29052-01</strain>
    </source>
</reference>
<dbReference type="GO" id="GO:0043565">
    <property type="term" value="F:sequence-specific DNA binding"/>
    <property type="evidence" value="ECO:0007669"/>
    <property type="project" value="InterPro"/>
</dbReference>
<dbReference type="InterPro" id="IPR018060">
    <property type="entry name" value="HTH_AraC"/>
</dbReference>
<comment type="caution">
    <text evidence="6">The sequence shown here is derived from an EMBL/GenBank/DDBJ whole genome shotgun (WGS) entry which is preliminary data.</text>
</comment>
<dbReference type="InterPro" id="IPR037923">
    <property type="entry name" value="HTH-like"/>
</dbReference>
<dbReference type="Proteomes" id="UP000494245">
    <property type="component" value="Unassembled WGS sequence"/>
</dbReference>
<dbReference type="AlphaFoldDB" id="A0A6V8M500"/>
<dbReference type="SUPFAM" id="SSF51215">
    <property type="entry name" value="Regulatory protein AraC"/>
    <property type="match status" value="1"/>
</dbReference>
<keyword evidence="4" id="KW-0804">Transcription</keyword>
<dbReference type="InterPro" id="IPR009057">
    <property type="entry name" value="Homeodomain-like_sf"/>
</dbReference>
<sequence>MPTRPGSRNDFLRDPSLPFLESRESSINGRPFGLHAHDTYSVSVVEGGSTFLQCRDAMWLAGPGSAVFLPPGEPHACNPQPGGPLRYHKHYIDRAWLEDRLPGLPRALDHRQPAILDDPALARAFARFHRSPPGEHRLPLLLLALERLFAGHHATPVQGGKPRAQRRAALQAARILASRPAERIPLAQLATSCGVSPCHLPRIFRETHATTPHAYANQLRVDLAKQLLSQGKPIAEVAAEAGFADQSHLNRVFRRYAGATPREYQGR</sequence>
<keyword evidence="2" id="KW-0238">DNA-binding</keyword>
<dbReference type="PANTHER" id="PTHR46796:SF2">
    <property type="entry name" value="TRANSCRIPTIONAL REGULATORY PROTEIN"/>
    <property type="match status" value="1"/>
</dbReference>
<evidence type="ECO:0000313" key="7">
    <source>
        <dbReference type="Proteomes" id="UP000494245"/>
    </source>
</evidence>
<name>A0A6V8M500_9BACT</name>
<evidence type="ECO:0000256" key="3">
    <source>
        <dbReference type="ARBA" id="ARBA00023159"/>
    </source>
</evidence>
<dbReference type="Pfam" id="PF02311">
    <property type="entry name" value="AraC_binding"/>
    <property type="match status" value="1"/>
</dbReference>
<feature type="domain" description="HTH araC/xylS-type" evidence="5">
    <location>
        <begin position="170"/>
        <end position="267"/>
    </location>
</feature>
<reference evidence="6 7" key="1">
    <citation type="submission" date="2020-04" db="EMBL/GenBank/DDBJ databases">
        <authorList>
            <consortium name="Desulfovibrio sp. FSS-1 genome sequencing consortium"/>
            <person name="Shimoshige H."/>
            <person name="Kobayashi H."/>
            <person name="Maekawa T."/>
        </authorList>
    </citation>
    <scope>NUCLEOTIDE SEQUENCE [LARGE SCALE GENOMIC DNA]</scope>
    <source>
        <strain evidence="6 7">SIID29052-01</strain>
    </source>
</reference>
<accession>A0A6V8M500</accession>
<dbReference type="RefSeq" id="WP_173086713.1">
    <property type="nucleotide sequence ID" value="NZ_BLTE01000019.1"/>
</dbReference>
<dbReference type="GO" id="GO:0003700">
    <property type="term" value="F:DNA-binding transcription factor activity"/>
    <property type="evidence" value="ECO:0007669"/>
    <property type="project" value="InterPro"/>
</dbReference>
<dbReference type="PRINTS" id="PR00032">
    <property type="entry name" value="HTHARAC"/>
</dbReference>
<evidence type="ECO:0000256" key="2">
    <source>
        <dbReference type="ARBA" id="ARBA00023125"/>
    </source>
</evidence>
<dbReference type="SMART" id="SM00342">
    <property type="entry name" value="HTH_ARAC"/>
    <property type="match status" value="1"/>
</dbReference>
<dbReference type="Gene3D" id="1.10.10.60">
    <property type="entry name" value="Homeodomain-like"/>
    <property type="match status" value="2"/>
</dbReference>
<dbReference type="EMBL" id="BLTE01000019">
    <property type="protein sequence ID" value="GFK95575.1"/>
    <property type="molecule type" value="Genomic_DNA"/>
</dbReference>
<dbReference type="InterPro" id="IPR003313">
    <property type="entry name" value="AraC-bd"/>
</dbReference>
<gene>
    <name evidence="6" type="primary">araC</name>
    <name evidence="6" type="ORF">NNJEOMEG_03443</name>
</gene>